<reference evidence="1" key="1">
    <citation type="journal article" date="2021" name="Evol. Appl.">
        <title>The genome of the Pyrenean desman and the effects of bottlenecks and inbreeding on the genomic landscape of an endangered species.</title>
        <authorList>
            <person name="Escoda L."/>
            <person name="Castresana J."/>
        </authorList>
    </citation>
    <scope>NUCLEOTIDE SEQUENCE</scope>
    <source>
        <strain evidence="1">IBE-C5619</strain>
    </source>
</reference>
<dbReference type="AlphaFoldDB" id="A0A8J6DW46"/>
<comment type="caution">
    <text evidence="1">The sequence shown here is derived from an EMBL/GenBank/DDBJ whole genome shotgun (WGS) entry which is preliminary data.</text>
</comment>
<organism evidence="1 2">
    <name type="scientific">Galemys pyrenaicus</name>
    <name type="common">Iberian desman</name>
    <name type="synonym">Pyrenean desman</name>
    <dbReference type="NCBI Taxonomy" id="202257"/>
    <lineage>
        <taxon>Eukaryota</taxon>
        <taxon>Metazoa</taxon>
        <taxon>Chordata</taxon>
        <taxon>Craniata</taxon>
        <taxon>Vertebrata</taxon>
        <taxon>Euteleostomi</taxon>
        <taxon>Mammalia</taxon>
        <taxon>Eutheria</taxon>
        <taxon>Laurasiatheria</taxon>
        <taxon>Eulipotyphla</taxon>
        <taxon>Talpidae</taxon>
        <taxon>Galemys</taxon>
    </lineage>
</organism>
<proteinExistence type="predicted"/>
<feature type="non-terminal residue" evidence="1">
    <location>
        <position position="1"/>
    </location>
</feature>
<keyword evidence="2" id="KW-1185">Reference proteome</keyword>
<protein>
    <submittedName>
        <fullName evidence="1">Uncharacterized protein</fullName>
    </submittedName>
</protein>
<feature type="non-terminal residue" evidence="1">
    <location>
        <position position="202"/>
    </location>
</feature>
<dbReference type="Proteomes" id="UP000700334">
    <property type="component" value="Unassembled WGS sequence"/>
</dbReference>
<evidence type="ECO:0000313" key="2">
    <source>
        <dbReference type="Proteomes" id="UP000700334"/>
    </source>
</evidence>
<gene>
    <name evidence="1" type="ORF">J0S82_016437</name>
</gene>
<dbReference type="EMBL" id="JAGFMF010011455">
    <property type="protein sequence ID" value="KAG8521990.1"/>
    <property type="molecule type" value="Genomic_DNA"/>
</dbReference>
<sequence>YIEGPQVWGSVGREWNDPYKRSGIVAATETWTRRGGLCDSGSSGWSCVTADDLGADWSPGAETSLCSMWNGGLPANSVKNHAEPPLPKLTGRQSYMTEVWLLQLLKKQRTLLQGAYSPSLGVLGSKEVKKQNPLLLYQVLILDEFFEKFLPYEWTKVPQFLAGTCREVQLLEADGFYFDVHIYSFSLENNKGERERLYLDLH</sequence>
<accession>A0A8J6DW46</accession>
<evidence type="ECO:0000313" key="1">
    <source>
        <dbReference type="EMBL" id="KAG8521990.1"/>
    </source>
</evidence>
<name>A0A8J6DW46_GALPY</name>